<dbReference type="AlphaFoldDB" id="A0A8T0F1U8"/>
<sequence>MDITKVAPRFNPKEDEIEFYLTIFERQLKFLSIPESEWIPYLISSLATEIAQLIARKDEEDSQDYRKVKEVLLKRYKLIADRFRQLFSQHKKRPDTTWKDFYFEIASYFEGWITELNIKDFEQLKSTDSLQSAGIVLDVPNGKWHFCEKPQIQYSFYKVPFNNENCLVADSKEKTAETSSSIQVLRTSFAINLRSDEDTLLADGIIEEFESPYASPVVFVPKHNGSMRLCADFNKLNATTVADTYPLSRMDEEAQLVVPVQERERVFQEYHDVPTTGYYGAEWTYNKVACRYYFPGMRKYIAEYAKNCPDCNRYKPCNQKPTGFLRTPVYAQRFEPFAIDLFGPLPETSSDLIPEYHPETNPSERKNRDLKPRLAILVRDERDTWDEKLPMIRFALNTAKCETTNHTAAYLQFGRELRTTDDVTHNLRALIDNDNFVAEITPYLKRFARLTAEIKDHVEQKQDKRKAYYNRRLRQVFYKPGDLVWVTLHPVSKSQNKKSRKFMPKREGPYLVVTNRSPTTYDIADPAKLTYHSSVLRAYELPVARDSGTVAPLRRRGRPKKFRVNSSPRRLASQRGSL</sequence>
<evidence type="ECO:0000313" key="5">
    <source>
        <dbReference type="Proteomes" id="UP000807504"/>
    </source>
</evidence>
<evidence type="ECO:0000256" key="1">
    <source>
        <dbReference type="ARBA" id="ARBA00012493"/>
    </source>
</evidence>
<evidence type="ECO:0000256" key="2">
    <source>
        <dbReference type="SAM" id="MobiDB-lite"/>
    </source>
</evidence>
<dbReference type="SUPFAM" id="SSF56672">
    <property type="entry name" value="DNA/RNA polymerases"/>
    <property type="match status" value="1"/>
</dbReference>
<keyword evidence="5" id="KW-1185">Reference proteome</keyword>
<evidence type="ECO:0000259" key="3">
    <source>
        <dbReference type="Pfam" id="PF17921"/>
    </source>
</evidence>
<evidence type="ECO:0000313" key="4">
    <source>
        <dbReference type="EMBL" id="KAF8784452.1"/>
    </source>
</evidence>
<dbReference type="Pfam" id="PF17921">
    <property type="entry name" value="Integrase_H2C2"/>
    <property type="match status" value="1"/>
</dbReference>
<dbReference type="Gene3D" id="3.30.420.10">
    <property type="entry name" value="Ribonuclease H-like superfamily/Ribonuclease H"/>
    <property type="match status" value="1"/>
</dbReference>
<protein>
    <recommendedName>
        <fullName evidence="1">RNA-directed DNA polymerase</fullName>
        <ecNumber evidence="1">2.7.7.49</ecNumber>
    </recommendedName>
</protein>
<reference evidence="4" key="1">
    <citation type="journal article" date="2020" name="bioRxiv">
        <title>Chromosome-level reference genome of the European wasp spider Argiope bruennichi: a resource for studies on range expansion and evolutionary adaptation.</title>
        <authorList>
            <person name="Sheffer M.M."/>
            <person name="Hoppe A."/>
            <person name="Krehenwinkel H."/>
            <person name="Uhl G."/>
            <person name="Kuss A.W."/>
            <person name="Jensen L."/>
            <person name="Jensen C."/>
            <person name="Gillespie R.G."/>
            <person name="Hoff K.J."/>
            <person name="Prost S."/>
        </authorList>
    </citation>
    <scope>NUCLEOTIDE SEQUENCE</scope>
</reference>
<gene>
    <name evidence="4" type="ORF">HNY73_010128</name>
</gene>
<organism evidence="4 5">
    <name type="scientific">Argiope bruennichi</name>
    <name type="common">Wasp spider</name>
    <name type="synonym">Aranea bruennichi</name>
    <dbReference type="NCBI Taxonomy" id="94029"/>
    <lineage>
        <taxon>Eukaryota</taxon>
        <taxon>Metazoa</taxon>
        <taxon>Ecdysozoa</taxon>
        <taxon>Arthropoda</taxon>
        <taxon>Chelicerata</taxon>
        <taxon>Arachnida</taxon>
        <taxon>Araneae</taxon>
        <taxon>Araneomorphae</taxon>
        <taxon>Entelegynae</taxon>
        <taxon>Araneoidea</taxon>
        <taxon>Araneidae</taxon>
        <taxon>Argiope</taxon>
    </lineage>
</organism>
<feature type="compositionally biased region" description="Polar residues" evidence="2">
    <location>
        <begin position="564"/>
        <end position="578"/>
    </location>
</feature>
<feature type="region of interest" description="Disordered" evidence="2">
    <location>
        <begin position="556"/>
        <end position="578"/>
    </location>
</feature>
<comment type="caution">
    <text evidence="4">The sequence shown here is derived from an EMBL/GenBank/DDBJ whole genome shotgun (WGS) entry which is preliminary data.</text>
</comment>
<accession>A0A8T0F1U8</accession>
<dbReference type="Proteomes" id="UP000807504">
    <property type="component" value="Unassembled WGS sequence"/>
</dbReference>
<dbReference type="GO" id="GO:0003964">
    <property type="term" value="F:RNA-directed DNA polymerase activity"/>
    <property type="evidence" value="ECO:0007669"/>
    <property type="project" value="UniProtKB-EC"/>
</dbReference>
<dbReference type="InterPro" id="IPR050951">
    <property type="entry name" value="Retrovirus_Pol_polyprotein"/>
</dbReference>
<proteinExistence type="predicted"/>
<dbReference type="Gene3D" id="3.10.10.10">
    <property type="entry name" value="HIV Type 1 Reverse Transcriptase, subunit A, domain 1"/>
    <property type="match status" value="1"/>
</dbReference>
<dbReference type="GO" id="GO:0003676">
    <property type="term" value="F:nucleic acid binding"/>
    <property type="evidence" value="ECO:0007669"/>
    <property type="project" value="InterPro"/>
</dbReference>
<name>A0A8T0F1U8_ARGBR</name>
<dbReference type="PANTHER" id="PTHR37984">
    <property type="entry name" value="PROTEIN CBG26694"/>
    <property type="match status" value="1"/>
</dbReference>
<dbReference type="PANTHER" id="PTHR37984:SF5">
    <property type="entry name" value="PROTEIN NYNRIN-LIKE"/>
    <property type="match status" value="1"/>
</dbReference>
<feature type="domain" description="Integrase zinc-binding" evidence="3">
    <location>
        <begin position="258"/>
        <end position="316"/>
    </location>
</feature>
<dbReference type="FunFam" id="1.10.340.70:FF:000001">
    <property type="entry name" value="Retrovirus-related Pol polyprotein from transposon gypsy-like Protein"/>
    <property type="match status" value="1"/>
</dbReference>
<dbReference type="InterPro" id="IPR036397">
    <property type="entry name" value="RNaseH_sf"/>
</dbReference>
<reference evidence="4" key="2">
    <citation type="submission" date="2020-06" db="EMBL/GenBank/DDBJ databases">
        <authorList>
            <person name="Sheffer M."/>
        </authorList>
    </citation>
    <scope>NUCLEOTIDE SEQUENCE</scope>
</reference>
<dbReference type="EC" id="2.7.7.49" evidence="1"/>
<dbReference type="EMBL" id="JABXBU010000030">
    <property type="protein sequence ID" value="KAF8784452.1"/>
    <property type="molecule type" value="Genomic_DNA"/>
</dbReference>
<dbReference type="InterPro" id="IPR041588">
    <property type="entry name" value="Integrase_H2C2"/>
</dbReference>
<dbReference type="InterPro" id="IPR043502">
    <property type="entry name" value="DNA/RNA_pol_sf"/>
</dbReference>